<dbReference type="NCBIfam" id="NF010611">
    <property type="entry name" value="PRK14012.1"/>
    <property type="match status" value="1"/>
</dbReference>
<proteinExistence type="inferred from homology"/>
<dbReference type="Proteomes" id="UP001067231">
    <property type="component" value="Unassembled WGS sequence"/>
</dbReference>
<dbReference type="Gene3D" id="3.40.640.10">
    <property type="entry name" value="Type I PLP-dependent aspartate aminotransferase-like (Major domain)"/>
    <property type="match status" value="1"/>
</dbReference>
<dbReference type="InterPro" id="IPR015422">
    <property type="entry name" value="PyrdxlP-dep_Trfase_small"/>
</dbReference>
<evidence type="ECO:0000256" key="6">
    <source>
        <dbReference type="ARBA" id="ARBA00022898"/>
    </source>
</evidence>
<evidence type="ECO:0000256" key="7">
    <source>
        <dbReference type="ARBA" id="ARBA00023004"/>
    </source>
</evidence>
<evidence type="ECO:0000256" key="4">
    <source>
        <dbReference type="ARBA" id="ARBA00022679"/>
    </source>
</evidence>
<dbReference type="EMBL" id="JAPCXC010000025">
    <property type="protein sequence ID" value="KAJ1610372.1"/>
    <property type="molecule type" value="Genomic_DNA"/>
</dbReference>
<keyword evidence="4" id="KW-0808">Transferase</keyword>
<comment type="cofactor">
    <cofactor evidence="1">
        <name>pyridoxal 5'-phosphate</name>
        <dbReference type="ChEBI" id="CHEBI:597326"/>
    </cofactor>
</comment>
<dbReference type="InterPro" id="IPR000192">
    <property type="entry name" value="Aminotrans_V_dom"/>
</dbReference>
<dbReference type="GO" id="GO:0046872">
    <property type="term" value="F:metal ion binding"/>
    <property type="evidence" value="ECO:0007669"/>
    <property type="project" value="UniProtKB-KW"/>
</dbReference>
<evidence type="ECO:0000259" key="9">
    <source>
        <dbReference type="Pfam" id="PF00266"/>
    </source>
</evidence>
<dbReference type="GO" id="GO:0051536">
    <property type="term" value="F:iron-sulfur cluster binding"/>
    <property type="evidence" value="ECO:0007669"/>
    <property type="project" value="UniProtKB-KW"/>
</dbReference>
<evidence type="ECO:0000256" key="3">
    <source>
        <dbReference type="ARBA" id="ARBA00012239"/>
    </source>
</evidence>
<dbReference type="PANTHER" id="PTHR11601">
    <property type="entry name" value="CYSTEINE DESULFURYLASE FAMILY MEMBER"/>
    <property type="match status" value="1"/>
</dbReference>
<dbReference type="InterPro" id="IPR015424">
    <property type="entry name" value="PyrdxlP-dep_Trfase"/>
</dbReference>
<dbReference type="Pfam" id="PF00266">
    <property type="entry name" value="Aminotran_5"/>
    <property type="match status" value="1"/>
</dbReference>
<evidence type="ECO:0000256" key="5">
    <source>
        <dbReference type="ARBA" id="ARBA00022723"/>
    </source>
</evidence>
<reference evidence="10" key="1">
    <citation type="submission" date="2022-10" db="EMBL/GenBank/DDBJ databases">
        <title>Adaptive evolution leads to modifications in subtelomeric GC content in a zoonotic Cryptosporidium species.</title>
        <authorList>
            <person name="Li J."/>
            <person name="Feng Y."/>
            <person name="Xiao L."/>
        </authorList>
    </citation>
    <scope>NUCLEOTIDE SEQUENCE</scope>
    <source>
        <strain evidence="10">33844</strain>
    </source>
</reference>
<dbReference type="GO" id="GO:0031071">
    <property type="term" value="F:cysteine desulfurase activity"/>
    <property type="evidence" value="ECO:0007669"/>
    <property type="project" value="UniProtKB-EC"/>
</dbReference>
<comment type="caution">
    <text evidence="10">The sequence shown here is derived from an EMBL/GenBank/DDBJ whole genome shotgun (WGS) entry which is preliminary data.</text>
</comment>
<keyword evidence="5" id="KW-0479">Metal-binding</keyword>
<keyword evidence="8" id="KW-0411">Iron-sulfur</keyword>
<dbReference type="OrthoDB" id="10250117at2759"/>
<protein>
    <recommendedName>
        <fullName evidence="3">cysteine desulfurase</fullName>
        <ecNumber evidence="3">2.8.1.7</ecNumber>
    </recommendedName>
</protein>
<evidence type="ECO:0000256" key="8">
    <source>
        <dbReference type="ARBA" id="ARBA00023014"/>
    </source>
</evidence>
<gene>
    <name evidence="10" type="ORF">OJ253_1220</name>
</gene>
<sequence length="443" mass="49302">MSLNSMVIQGYHRQLFPKAMRSIAKVAFFSKISSIPKKRPVYFDYQATTPVDPRVLDKMMPFFTEKFGNSHSRTHGYGWEAEDAVEEARANIANLIKCQPKEVIFTSGATESNNTVIRGVCDIYGNIGNKKNHIITTQIEHKCVLSTMRELELKGFRVTYLKVNDKGLISLEELEKSIIPGETILVSIMHVNNEIGVIQPMNLIGDICKKYNVLFHSDVAQGLGKINIDVDKWNADFLSLSAHKVYGPKGIGAFYIRSKPRRRIKPLIFGGGQERGMRSGTMPVPLAVGFGEACKIASSEMNTDYIHVKTLYDKLYKGITSQLPDVELNGCGVNRMFGNLNLSFAGVEGESLMMKLYSMALSSGSACTSASLEPSYVLRAIGVGEDIAHTSIRFGLGRFTTHNDVDKAIQEIVESVKLLRKMSPLWDPEANMRVKGEESLKWT</sequence>
<evidence type="ECO:0000313" key="10">
    <source>
        <dbReference type="EMBL" id="KAJ1610372.1"/>
    </source>
</evidence>
<accession>A0A9D5DP53</accession>
<keyword evidence="7" id="KW-0408">Iron</keyword>
<dbReference type="InterPro" id="IPR016454">
    <property type="entry name" value="Cysteine_dSase"/>
</dbReference>
<dbReference type="InterPro" id="IPR015421">
    <property type="entry name" value="PyrdxlP-dep_Trfase_major"/>
</dbReference>
<dbReference type="GO" id="GO:0005829">
    <property type="term" value="C:cytosol"/>
    <property type="evidence" value="ECO:0007669"/>
    <property type="project" value="TreeGrafter"/>
</dbReference>
<dbReference type="GO" id="GO:0005739">
    <property type="term" value="C:mitochondrion"/>
    <property type="evidence" value="ECO:0007669"/>
    <property type="project" value="TreeGrafter"/>
</dbReference>
<dbReference type="Gene3D" id="3.90.1150.10">
    <property type="entry name" value="Aspartate Aminotransferase, domain 1"/>
    <property type="match status" value="1"/>
</dbReference>
<comment type="similarity">
    <text evidence="2">Belongs to the class-V pyridoxal-phosphate-dependent aminotransferase family. NifS/IscS subfamily.</text>
</comment>
<organism evidence="10">
    <name type="scientific">Cryptosporidium canis</name>
    <dbReference type="NCBI Taxonomy" id="195482"/>
    <lineage>
        <taxon>Eukaryota</taxon>
        <taxon>Sar</taxon>
        <taxon>Alveolata</taxon>
        <taxon>Apicomplexa</taxon>
        <taxon>Conoidasida</taxon>
        <taxon>Coccidia</taxon>
        <taxon>Eucoccidiorida</taxon>
        <taxon>Eimeriorina</taxon>
        <taxon>Cryptosporidiidae</taxon>
        <taxon>Cryptosporidium</taxon>
    </lineage>
</organism>
<evidence type="ECO:0000256" key="2">
    <source>
        <dbReference type="ARBA" id="ARBA00006490"/>
    </source>
</evidence>
<dbReference type="EC" id="2.8.1.7" evidence="3"/>
<keyword evidence="6" id="KW-0663">Pyridoxal phosphate</keyword>
<feature type="domain" description="Aminotransferase class V" evidence="9">
    <location>
        <begin position="41"/>
        <end position="407"/>
    </location>
</feature>
<name>A0A9D5DP53_9CRYT</name>
<dbReference type="SUPFAM" id="SSF53383">
    <property type="entry name" value="PLP-dependent transferases"/>
    <property type="match status" value="1"/>
</dbReference>
<dbReference type="GO" id="GO:0016226">
    <property type="term" value="P:iron-sulfur cluster assembly"/>
    <property type="evidence" value="ECO:0007669"/>
    <property type="project" value="TreeGrafter"/>
</dbReference>
<evidence type="ECO:0000256" key="1">
    <source>
        <dbReference type="ARBA" id="ARBA00001933"/>
    </source>
</evidence>
<dbReference type="FunFam" id="3.40.640.10:FF:000003">
    <property type="entry name" value="Cysteine desulfurase IscS"/>
    <property type="match status" value="1"/>
</dbReference>
<dbReference type="PANTHER" id="PTHR11601:SF34">
    <property type="entry name" value="CYSTEINE DESULFURASE"/>
    <property type="match status" value="1"/>
</dbReference>
<dbReference type="PIRSF" id="PIRSF005572">
    <property type="entry name" value="NifS"/>
    <property type="match status" value="1"/>
</dbReference>
<dbReference type="AlphaFoldDB" id="A0A9D5DP53"/>